<keyword evidence="1" id="KW-0732">Signal</keyword>
<reference evidence="2 3" key="1">
    <citation type="submission" date="2018-08" db="EMBL/GenBank/DDBJ databases">
        <title>A genome reference for cultivated species of the human gut microbiota.</title>
        <authorList>
            <person name="Zou Y."/>
            <person name="Xue W."/>
            <person name="Luo G."/>
        </authorList>
    </citation>
    <scope>NUCLEOTIDE SEQUENCE [LARGE SCALE GENOMIC DNA]</scope>
    <source>
        <strain evidence="2 3">AF42-9</strain>
    </source>
</reference>
<sequence>MKKLFVAALLAVTATSAFAQDIKTVLKAKDYAEAQSGLNACLSSLSNEDKAKGYNKLVDISFDKFNKENAASVEIQTLEQMGQKSDKTYDKQGMFDALLNGLNNAIECDKYDQLPNAKGKVAPKFRKKNANRIWPNRIQFVIAGQDCLQGDDQTVAYKYFAAYVDSYTAPLFADMDKSTRDEYLGNVAIIAARLAYQLKDMDKANQYCDVALNDTASYKEALGLKVAFMQQEMKTKEDSLRCLKNVEALYLKDKENESIFSVLAPLYGALGMQDKQDAILAERLAANPNDFMANLVKGQAQMNASKWDEAIATLQKAVAAKDDALALTFLGFCYNNKAAQLQDAAQMKSLFEQAKQCFEKARDLDPGQQRANWSYMLDNTNYNLERLNGAN</sequence>
<dbReference type="InterPro" id="IPR011990">
    <property type="entry name" value="TPR-like_helical_dom_sf"/>
</dbReference>
<feature type="chain" id="PRO_5018613060" description="Tetratricopeptide repeat protein" evidence="1">
    <location>
        <begin position="20"/>
        <end position="391"/>
    </location>
</feature>
<dbReference type="OrthoDB" id="1063371at2"/>
<gene>
    <name evidence="2" type="ORF">DW060_11935</name>
</gene>
<feature type="signal peptide" evidence="1">
    <location>
        <begin position="1"/>
        <end position="19"/>
    </location>
</feature>
<protein>
    <recommendedName>
        <fullName evidence="4">Tetratricopeptide repeat protein</fullName>
    </recommendedName>
</protein>
<dbReference type="RefSeq" id="WP_147381074.1">
    <property type="nucleotide sequence ID" value="NZ_CAUBBM010000031.1"/>
</dbReference>
<organism evidence="2 3">
    <name type="scientific">Leyella stercorea</name>
    <dbReference type="NCBI Taxonomy" id="363265"/>
    <lineage>
        <taxon>Bacteria</taxon>
        <taxon>Pseudomonadati</taxon>
        <taxon>Bacteroidota</taxon>
        <taxon>Bacteroidia</taxon>
        <taxon>Bacteroidales</taxon>
        <taxon>Prevotellaceae</taxon>
        <taxon>Leyella</taxon>
    </lineage>
</organism>
<dbReference type="SUPFAM" id="SSF48452">
    <property type="entry name" value="TPR-like"/>
    <property type="match status" value="2"/>
</dbReference>
<evidence type="ECO:0000313" key="3">
    <source>
        <dbReference type="Proteomes" id="UP000286598"/>
    </source>
</evidence>
<dbReference type="Gene3D" id="1.25.40.10">
    <property type="entry name" value="Tetratricopeptide repeat domain"/>
    <property type="match status" value="1"/>
</dbReference>
<comment type="caution">
    <text evidence="2">The sequence shown here is derived from an EMBL/GenBank/DDBJ whole genome shotgun (WGS) entry which is preliminary data.</text>
</comment>
<evidence type="ECO:0008006" key="4">
    <source>
        <dbReference type="Google" id="ProtNLM"/>
    </source>
</evidence>
<evidence type="ECO:0000313" key="2">
    <source>
        <dbReference type="EMBL" id="RHK47665.1"/>
    </source>
</evidence>
<dbReference type="AlphaFoldDB" id="A0A3R6K3S1"/>
<evidence type="ECO:0000256" key="1">
    <source>
        <dbReference type="SAM" id="SignalP"/>
    </source>
</evidence>
<accession>A0A3R6K3S1</accession>
<name>A0A3R6K3S1_9BACT</name>
<keyword evidence="3" id="KW-1185">Reference proteome</keyword>
<dbReference type="Proteomes" id="UP000286598">
    <property type="component" value="Unassembled WGS sequence"/>
</dbReference>
<dbReference type="EMBL" id="QRNO01000085">
    <property type="protein sequence ID" value="RHK47665.1"/>
    <property type="molecule type" value="Genomic_DNA"/>
</dbReference>
<proteinExistence type="predicted"/>